<evidence type="ECO:0000313" key="3">
    <source>
        <dbReference type="EMBL" id="RXK37465.1"/>
    </source>
</evidence>
<feature type="compositionally biased region" description="Polar residues" evidence="1">
    <location>
        <begin position="654"/>
        <end position="669"/>
    </location>
</feature>
<feature type="compositionally biased region" description="Low complexity" evidence="1">
    <location>
        <begin position="618"/>
        <end position="649"/>
    </location>
</feature>
<dbReference type="VEuPathDB" id="FungiDB:TREMEDRAFT_74838"/>
<feature type="compositionally biased region" description="Polar residues" evidence="1">
    <location>
        <begin position="222"/>
        <end position="234"/>
    </location>
</feature>
<dbReference type="InterPro" id="IPR013087">
    <property type="entry name" value="Znf_C2H2_type"/>
</dbReference>
<reference evidence="3 4" key="1">
    <citation type="submission" date="2016-06" db="EMBL/GenBank/DDBJ databases">
        <title>Evolution of pathogenesis and genome organization in the Tremellales.</title>
        <authorList>
            <person name="Cuomo C."/>
            <person name="Litvintseva A."/>
            <person name="Heitman J."/>
            <person name="Chen Y."/>
            <person name="Sun S."/>
            <person name="Springer D."/>
            <person name="Dromer F."/>
            <person name="Young S."/>
            <person name="Zeng Q."/>
            <person name="Chapman S."/>
            <person name="Gujja S."/>
            <person name="Saif S."/>
            <person name="Birren B."/>
        </authorList>
    </citation>
    <scope>NUCLEOTIDE SEQUENCE [LARGE SCALE GENOMIC DNA]</scope>
    <source>
        <strain evidence="3 4">ATCC 28783</strain>
    </source>
</reference>
<dbReference type="InParanoid" id="A0A4Q1BII0"/>
<proteinExistence type="predicted"/>
<feature type="compositionally biased region" description="Polar residues" evidence="1">
    <location>
        <begin position="684"/>
        <end position="695"/>
    </location>
</feature>
<sequence length="770" mass="83771">MSILFSPTLNFSNQNQNCTSLLPAFDVFPGEPTSTFEWQILIENFDPEALEALNILSSMPNTPSGGPDSAHSSPPDFAFAPPSDTPFDAYRDTGGKGIISMSPSQSKMSSQTVSTPTSAFASAFSIPSSYSMPNYFPGSSFSSIGSVTGSSFSSAELPPISHEFARPSTNETRRPATAGGALQSGWNMNNGISGERFQRIGRSATATVDGKSPVDTIHESTENSNMFSNPFSNDNHPHGETDQNQAQTQVPDSAVDPHFNPNVPRRSSESAAQANQHQWNTEMLAPPHSIQPMGLSSAPSHITHFNLVSQLQSTPQNQLQASFSRPHMGSTGRPQTSDGIPGFTGLHSHPPLPPARTIVNQVYSQNSPYTPYAPQMKYPSPTDVRASGASSSGPIPSNMPFRDSRLSMPEITHPPNNFPGNRAYSIDSGRPMAQSQVMRAAYHGKSEGQMNELTFVPLGGPAPKKRPRRRFDEIERLYHCGWNGCEKSYGTLNHLNAHVAMQKHGEKRLPAEFKEMRRVWRKKKREAASSAANAQYMSNSNWNQALHPQMPIHRPSVTSSSSAESDYDRRDSALSMLSSDSFRPSIPGNIYTPGSLPSASTVSYQWGETPSHLPPQPSSHLQQTQTPLHDPTQSQSRPTTTSSVASSVPDNRPYISSTPYGHTPLQTVSARRPSGQGYIPMPMTMSNQNQTQFRQSEADHSTPTPQNPFQPPQNQVQIQQNQGQSQVTPPNSSHGNQTFPFQTLASPMHLTPGGVGAGTPYNGSQFAFQR</sequence>
<feature type="region of interest" description="Disordered" evidence="1">
    <location>
        <begin position="551"/>
        <end position="571"/>
    </location>
</feature>
<feature type="compositionally biased region" description="Low complexity" evidence="1">
    <location>
        <begin position="712"/>
        <end position="726"/>
    </location>
</feature>
<feature type="region of interest" description="Disordered" evidence="1">
    <location>
        <begin position="164"/>
        <end position="277"/>
    </location>
</feature>
<feature type="region of interest" description="Disordered" evidence="1">
    <location>
        <begin position="379"/>
        <end position="401"/>
    </location>
</feature>
<dbReference type="PANTHER" id="PTHR36167:SF3">
    <property type="entry name" value="C2H2 FINGER DOMAIN TRANSCRIPTION FACTOR (EUROFUNG)-RELATED"/>
    <property type="match status" value="1"/>
</dbReference>
<feature type="region of interest" description="Disordered" evidence="1">
    <location>
        <begin position="602"/>
        <end position="770"/>
    </location>
</feature>
<accession>A0A4Q1BII0</accession>
<evidence type="ECO:0000259" key="2">
    <source>
        <dbReference type="PROSITE" id="PS00028"/>
    </source>
</evidence>
<feature type="compositionally biased region" description="Polar residues" evidence="1">
    <location>
        <begin position="761"/>
        <end position="770"/>
    </location>
</feature>
<dbReference type="OrthoDB" id="1939603at2759"/>
<comment type="caution">
    <text evidence="3">The sequence shown here is derived from an EMBL/GenBank/DDBJ whole genome shotgun (WGS) entry which is preliminary data.</text>
</comment>
<feature type="compositionally biased region" description="Polar residues" evidence="1">
    <location>
        <begin position="727"/>
        <end position="745"/>
    </location>
</feature>
<feature type="compositionally biased region" description="Low complexity" evidence="1">
    <location>
        <begin position="72"/>
        <end position="86"/>
    </location>
</feature>
<feature type="compositionally biased region" description="Low complexity" evidence="1">
    <location>
        <begin position="386"/>
        <end position="396"/>
    </location>
</feature>
<feature type="compositionally biased region" description="Polar residues" evidence="1">
    <location>
        <begin position="242"/>
        <end position="251"/>
    </location>
</feature>
<dbReference type="InterPro" id="IPR039327">
    <property type="entry name" value="CON7-like"/>
</dbReference>
<feature type="domain" description="C2H2-type" evidence="2">
    <location>
        <begin position="480"/>
        <end position="504"/>
    </location>
</feature>
<dbReference type="AlphaFoldDB" id="A0A4Q1BII0"/>
<feature type="region of interest" description="Disordered" evidence="1">
    <location>
        <begin position="57"/>
        <end position="86"/>
    </location>
</feature>
<protein>
    <recommendedName>
        <fullName evidence="2">C2H2-type domain-containing protein</fullName>
    </recommendedName>
</protein>
<dbReference type="GO" id="GO:0006355">
    <property type="term" value="P:regulation of DNA-templated transcription"/>
    <property type="evidence" value="ECO:0007669"/>
    <property type="project" value="InterPro"/>
</dbReference>
<gene>
    <name evidence="3" type="ORF">M231_05288</name>
</gene>
<dbReference type="PROSITE" id="PS00028">
    <property type="entry name" value="ZINC_FINGER_C2H2_1"/>
    <property type="match status" value="1"/>
</dbReference>
<dbReference type="EMBL" id="SDIL01000068">
    <property type="protein sequence ID" value="RXK37465.1"/>
    <property type="molecule type" value="Genomic_DNA"/>
</dbReference>
<organism evidence="3 4">
    <name type="scientific">Tremella mesenterica</name>
    <name type="common">Jelly fungus</name>
    <dbReference type="NCBI Taxonomy" id="5217"/>
    <lineage>
        <taxon>Eukaryota</taxon>
        <taxon>Fungi</taxon>
        <taxon>Dikarya</taxon>
        <taxon>Basidiomycota</taxon>
        <taxon>Agaricomycotina</taxon>
        <taxon>Tremellomycetes</taxon>
        <taxon>Tremellales</taxon>
        <taxon>Tremellaceae</taxon>
        <taxon>Tremella</taxon>
    </lineage>
</organism>
<keyword evidence="4" id="KW-1185">Reference proteome</keyword>
<dbReference type="Proteomes" id="UP000289152">
    <property type="component" value="Unassembled WGS sequence"/>
</dbReference>
<name>A0A4Q1BII0_TREME</name>
<evidence type="ECO:0000313" key="4">
    <source>
        <dbReference type="Proteomes" id="UP000289152"/>
    </source>
</evidence>
<dbReference type="PANTHER" id="PTHR36167">
    <property type="entry name" value="C2H2 FINGER DOMAIN TRANSCRIPTION FACTOR (EUROFUNG)-RELATED"/>
    <property type="match status" value="1"/>
</dbReference>
<evidence type="ECO:0000256" key="1">
    <source>
        <dbReference type="SAM" id="MobiDB-lite"/>
    </source>
</evidence>
<dbReference type="STRING" id="5217.A0A4Q1BII0"/>